<keyword evidence="1" id="KW-0472">Membrane</keyword>
<reference evidence="2" key="1">
    <citation type="submission" date="2020-10" db="EMBL/GenBank/DDBJ databases">
        <authorList>
            <person name="Gilroy R."/>
        </authorList>
    </citation>
    <scope>NUCLEOTIDE SEQUENCE</scope>
    <source>
        <strain evidence="2">G3-3990</strain>
    </source>
</reference>
<name>A0A9D9N469_9BACT</name>
<dbReference type="EMBL" id="JADIMG010000059">
    <property type="protein sequence ID" value="MBO8459871.1"/>
    <property type="molecule type" value="Genomic_DNA"/>
</dbReference>
<keyword evidence="1" id="KW-0812">Transmembrane</keyword>
<keyword evidence="1" id="KW-1133">Transmembrane helix</keyword>
<dbReference type="AlphaFoldDB" id="A0A9D9N469"/>
<protein>
    <submittedName>
        <fullName evidence="2">Uncharacterized protein</fullName>
    </submittedName>
</protein>
<accession>A0A9D9N469</accession>
<dbReference type="Proteomes" id="UP000823641">
    <property type="component" value="Unassembled WGS sequence"/>
</dbReference>
<evidence type="ECO:0000313" key="2">
    <source>
        <dbReference type="EMBL" id="MBO8459871.1"/>
    </source>
</evidence>
<comment type="caution">
    <text evidence="2">The sequence shown here is derived from an EMBL/GenBank/DDBJ whole genome shotgun (WGS) entry which is preliminary data.</text>
</comment>
<organism evidence="2 3">
    <name type="scientific">Candidatus Gallipaludibacter merdavium</name>
    <dbReference type="NCBI Taxonomy" id="2840839"/>
    <lineage>
        <taxon>Bacteria</taxon>
        <taxon>Pseudomonadati</taxon>
        <taxon>Bacteroidota</taxon>
        <taxon>Bacteroidia</taxon>
        <taxon>Bacteroidales</taxon>
        <taxon>Candidatus Gallipaludibacter</taxon>
    </lineage>
</organism>
<sequence length="164" mass="18422">MDITTIIIGIIIILCAALPIILTNYFRKRREKLALQGIQNLAEKSGEELENYEIGMVFSIGMDKSHRNLYFLHLGESALQVQLSKIKNSTTINKSHDIKTAEGNHSVIDLIGIQINMKDEAQTPAILEFFNAEKDSISVDNESHIAEQWSRLINKQVGNSASKR</sequence>
<proteinExistence type="predicted"/>
<feature type="transmembrane region" description="Helical" evidence="1">
    <location>
        <begin position="6"/>
        <end position="26"/>
    </location>
</feature>
<gene>
    <name evidence="2" type="ORF">IAA73_06020</name>
</gene>
<evidence type="ECO:0000313" key="3">
    <source>
        <dbReference type="Proteomes" id="UP000823641"/>
    </source>
</evidence>
<reference evidence="2" key="2">
    <citation type="journal article" date="2021" name="PeerJ">
        <title>Extensive microbial diversity within the chicken gut microbiome revealed by metagenomics and culture.</title>
        <authorList>
            <person name="Gilroy R."/>
            <person name="Ravi A."/>
            <person name="Getino M."/>
            <person name="Pursley I."/>
            <person name="Horton D.L."/>
            <person name="Alikhan N.F."/>
            <person name="Baker D."/>
            <person name="Gharbi K."/>
            <person name="Hall N."/>
            <person name="Watson M."/>
            <person name="Adriaenssens E.M."/>
            <person name="Foster-Nyarko E."/>
            <person name="Jarju S."/>
            <person name="Secka A."/>
            <person name="Antonio M."/>
            <person name="Oren A."/>
            <person name="Chaudhuri R.R."/>
            <person name="La Ragione R."/>
            <person name="Hildebrand F."/>
            <person name="Pallen M.J."/>
        </authorList>
    </citation>
    <scope>NUCLEOTIDE SEQUENCE</scope>
    <source>
        <strain evidence="2">G3-3990</strain>
    </source>
</reference>
<evidence type="ECO:0000256" key="1">
    <source>
        <dbReference type="SAM" id="Phobius"/>
    </source>
</evidence>